<feature type="compositionally biased region" description="Basic and acidic residues" evidence="1">
    <location>
        <begin position="715"/>
        <end position="726"/>
    </location>
</feature>
<organism evidence="3 4">
    <name type="scientific">Rhypophila decipiens</name>
    <dbReference type="NCBI Taxonomy" id="261697"/>
    <lineage>
        <taxon>Eukaryota</taxon>
        <taxon>Fungi</taxon>
        <taxon>Dikarya</taxon>
        <taxon>Ascomycota</taxon>
        <taxon>Pezizomycotina</taxon>
        <taxon>Sordariomycetes</taxon>
        <taxon>Sordariomycetidae</taxon>
        <taxon>Sordariales</taxon>
        <taxon>Naviculisporaceae</taxon>
        <taxon>Rhypophila</taxon>
    </lineage>
</organism>
<feature type="transmembrane region" description="Helical" evidence="2">
    <location>
        <begin position="557"/>
        <end position="578"/>
    </location>
</feature>
<protein>
    <submittedName>
        <fullName evidence="3">Uncharacterized protein</fullName>
    </submittedName>
</protein>
<evidence type="ECO:0000256" key="1">
    <source>
        <dbReference type="SAM" id="MobiDB-lite"/>
    </source>
</evidence>
<proteinExistence type="predicted"/>
<feature type="transmembrane region" description="Helical" evidence="2">
    <location>
        <begin position="7"/>
        <end position="27"/>
    </location>
</feature>
<evidence type="ECO:0000256" key="2">
    <source>
        <dbReference type="SAM" id="Phobius"/>
    </source>
</evidence>
<sequence>MVSKSQVVWDLLALVSLFGIIITIVWIHLASPLLTHDAPLSDARLNGLSVMVAISATLYTMFVTGRIRHAFIRSLEYDLCNIGTDADGELDTHELKRLEKLWRAILRIDVLNDWITHLPSCWIFVRYLVTGLLTASIITTFTPRGALNSITYDLLIPGTSFPSLSDVIPSWKMPCSFLWIPTDVVPANVFAWPTTNGSLLAAPIVGAPCPAAVVVPLIDGINTHNPDEYVYVDSGIAVQRSAMGASRNLFNSPRFSDLFTKYGPSLNSTTQCIPVMKSNPVKCTRDDTAKLTVLDDFHLNLSVSIDVENLPPFAYNTRNLSRDNVMANAIGPISDAPNTIGHTWMEFAGFTGDPHSTSSPANDLALMMGEPNHKTIGLAKNSTYAATCIMDPTDSFEYRYVTLLLNYAPINTNNHTRSGASPQLGYTRSLVGGEKCTPSKESVGWPHFAAASTAMEKLVNENNGRDHYFNTIQRIASRWGRIGPPFAFPDSQNALEDSLGVVAALAVSTMGIDEEGGSDGAVIPEAVLLDDGDSSGNRKTVLPTAAINVSGFSSTPFIFALVLIPPVLTFGVLLHLFICSFRPSWQPGGGTAIKTGYQGGTKASLPFHTNERTGRKQSHKQGTAFVAESLTSLIALGGHVVKTSSSRHSPGSTRPPTRTATGMTEISLAPTLTAVNSPEDEKRLEKKIIARQDTSSSEGSTGVRGDHTLRKKEHARMDNRWSKTEK</sequence>
<feature type="compositionally biased region" description="Polar residues" evidence="1">
    <location>
        <begin position="642"/>
        <end position="663"/>
    </location>
</feature>
<keyword evidence="4" id="KW-1185">Reference proteome</keyword>
<accession>A0AAN7B4C7</accession>
<evidence type="ECO:0000313" key="4">
    <source>
        <dbReference type="Proteomes" id="UP001301769"/>
    </source>
</evidence>
<keyword evidence="2" id="KW-0472">Membrane</keyword>
<gene>
    <name evidence="3" type="ORF">QBC37DRAFT_454756</name>
</gene>
<name>A0AAN7B4C7_9PEZI</name>
<feature type="region of interest" description="Disordered" evidence="1">
    <location>
        <begin position="641"/>
        <end position="663"/>
    </location>
</feature>
<feature type="transmembrane region" description="Helical" evidence="2">
    <location>
        <begin position="47"/>
        <end position="65"/>
    </location>
</feature>
<feature type="region of interest" description="Disordered" evidence="1">
    <location>
        <begin position="677"/>
        <end position="726"/>
    </location>
</feature>
<dbReference type="Proteomes" id="UP001301769">
    <property type="component" value="Unassembled WGS sequence"/>
</dbReference>
<keyword evidence="2" id="KW-1133">Transmembrane helix</keyword>
<dbReference type="EMBL" id="MU858277">
    <property type="protein sequence ID" value="KAK4207730.1"/>
    <property type="molecule type" value="Genomic_DNA"/>
</dbReference>
<feature type="compositionally biased region" description="Basic and acidic residues" evidence="1">
    <location>
        <begin position="679"/>
        <end position="690"/>
    </location>
</feature>
<reference evidence="3" key="2">
    <citation type="submission" date="2023-05" db="EMBL/GenBank/DDBJ databases">
        <authorList>
            <consortium name="Lawrence Berkeley National Laboratory"/>
            <person name="Steindorff A."/>
            <person name="Hensen N."/>
            <person name="Bonometti L."/>
            <person name="Westerberg I."/>
            <person name="Brannstrom I.O."/>
            <person name="Guillou S."/>
            <person name="Cros-Aarteil S."/>
            <person name="Calhoun S."/>
            <person name="Haridas S."/>
            <person name="Kuo A."/>
            <person name="Mondo S."/>
            <person name="Pangilinan J."/>
            <person name="Riley R."/>
            <person name="Labutti K."/>
            <person name="Andreopoulos B."/>
            <person name="Lipzen A."/>
            <person name="Chen C."/>
            <person name="Yanf M."/>
            <person name="Daum C."/>
            <person name="Ng V."/>
            <person name="Clum A."/>
            <person name="Ohm R."/>
            <person name="Martin F."/>
            <person name="Silar P."/>
            <person name="Natvig D."/>
            <person name="Lalanne C."/>
            <person name="Gautier V."/>
            <person name="Ament-Velasquez S.L."/>
            <person name="Kruys A."/>
            <person name="Hutchinson M.I."/>
            <person name="Powell A.J."/>
            <person name="Barry K."/>
            <person name="Miller A.N."/>
            <person name="Grigoriev I.V."/>
            <person name="Debuchy R."/>
            <person name="Gladieux P."/>
            <person name="Thoren M.H."/>
            <person name="Johannesson H."/>
        </authorList>
    </citation>
    <scope>NUCLEOTIDE SEQUENCE</scope>
    <source>
        <strain evidence="3">PSN293</strain>
    </source>
</reference>
<comment type="caution">
    <text evidence="3">The sequence shown here is derived from an EMBL/GenBank/DDBJ whole genome shotgun (WGS) entry which is preliminary data.</text>
</comment>
<evidence type="ECO:0000313" key="3">
    <source>
        <dbReference type="EMBL" id="KAK4207730.1"/>
    </source>
</evidence>
<dbReference type="AlphaFoldDB" id="A0AAN7B4C7"/>
<reference evidence="3" key="1">
    <citation type="journal article" date="2023" name="Mol. Phylogenet. Evol.">
        <title>Genome-scale phylogeny and comparative genomics of the fungal order Sordariales.</title>
        <authorList>
            <person name="Hensen N."/>
            <person name="Bonometti L."/>
            <person name="Westerberg I."/>
            <person name="Brannstrom I.O."/>
            <person name="Guillou S."/>
            <person name="Cros-Aarteil S."/>
            <person name="Calhoun S."/>
            <person name="Haridas S."/>
            <person name="Kuo A."/>
            <person name="Mondo S."/>
            <person name="Pangilinan J."/>
            <person name="Riley R."/>
            <person name="LaButti K."/>
            <person name="Andreopoulos B."/>
            <person name="Lipzen A."/>
            <person name="Chen C."/>
            <person name="Yan M."/>
            <person name="Daum C."/>
            <person name="Ng V."/>
            <person name="Clum A."/>
            <person name="Steindorff A."/>
            <person name="Ohm R.A."/>
            <person name="Martin F."/>
            <person name="Silar P."/>
            <person name="Natvig D.O."/>
            <person name="Lalanne C."/>
            <person name="Gautier V."/>
            <person name="Ament-Velasquez S.L."/>
            <person name="Kruys A."/>
            <person name="Hutchinson M.I."/>
            <person name="Powell A.J."/>
            <person name="Barry K."/>
            <person name="Miller A.N."/>
            <person name="Grigoriev I.V."/>
            <person name="Debuchy R."/>
            <person name="Gladieux P."/>
            <person name="Hiltunen Thoren M."/>
            <person name="Johannesson H."/>
        </authorList>
    </citation>
    <scope>NUCLEOTIDE SEQUENCE</scope>
    <source>
        <strain evidence="3">PSN293</strain>
    </source>
</reference>
<keyword evidence="2" id="KW-0812">Transmembrane</keyword>